<evidence type="ECO:0000256" key="5">
    <source>
        <dbReference type="ARBA" id="ARBA00023136"/>
    </source>
</evidence>
<keyword evidence="6" id="KW-1003">Cell membrane</keyword>
<evidence type="ECO:0000256" key="4">
    <source>
        <dbReference type="ARBA" id="ARBA00022989"/>
    </source>
</evidence>
<dbReference type="AlphaFoldDB" id="A0A6I3SWR4"/>
<sequence>MRIAFRFKTIPFVATVLLVALGIALGQWQTRRAEGKEVLQARLAAANAAPPLRLGAASMPLAQAEYRKVAVRGTFVAGWPVYLDNRPQAGRAGMYLLMPLKIDGSDMHVLVLRGWLPRDPANRQRIAPYPTPAGSIAIEGIARRDPGHVLQLGADPALKPGAIVSNAGVPQVAAATGLRFQPFVLEQASPDGSEGTLVRDWPAPALGVDKHRGYAFQWYALALMAFLFFVITGLISGSKQARN</sequence>
<dbReference type="PROSITE" id="PS50895">
    <property type="entry name" value="SURF1"/>
    <property type="match status" value="1"/>
</dbReference>
<dbReference type="GO" id="GO:0005886">
    <property type="term" value="C:plasma membrane"/>
    <property type="evidence" value="ECO:0007669"/>
    <property type="project" value="UniProtKB-SubCell"/>
</dbReference>
<evidence type="ECO:0000256" key="2">
    <source>
        <dbReference type="ARBA" id="ARBA00007165"/>
    </source>
</evidence>
<keyword evidence="10" id="KW-1185">Reference proteome</keyword>
<evidence type="ECO:0000313" key="9">
    <source>
        <dbReference type="Proteomes" id="UP000430634"/>
    </source>
</evidence>
<keyword evidence="5 6" id="KW-0472">Membrane</keyword>
<accession>A0A6I3SWR4</accession>
<dbReference type="PANTHER" id="PTHR23427">
    <property type="entry name" value="SURFEIT LOCUS PROTEIN"/>
    <property type="match status" value="1"/>
</dbReference>
<dbReference type="OrthoDB" id="9789940at2"/>
<dbReference type="Proteomes" id="UP000430634">
    <property type="component" value="Unassembled WGS sequence"/>
</dbReference>
<dbReference type="Pfam" id="PF02104">
    <property type="entry name" value="SURF1"/>
    <property type="match status" value="1"/>
</dbReference>
<dbReference type="EMBL" id="WNKZ01000034">
    <property type="protein sequence ID" value="MTV53731.1"/>
    <property type="molecule type" value="Genomic_DNA"/>
</dbReference>
<evidence type="ECO:0000256" key="6">
    <source>
        <dbReference type="RuleBase" id="RU363076"/>
    </source>
</evidence>
<evidence type="ECO:0000256" key="3">
    <source>
        <dbReference type="ARBA" id="ARBA00022692"/>
    </source>
</evidence>
<dbReference type="PANTHER" id="PTHR23427:SF2">
    <property type="entry name" value="SURFEIT LOCUS PROTEIN 1"/>
    <property type="match status" value="1"/>
</dbReference>
<dbReference type="RefSeq" id="WP_155471037.1">
    <property type="nucleotide sequence ID" value="NZ_BMKG01000003.1"/>
</dbReference>
<evidence type="ECO:0000313" key="10">
    <source>
        <dbReference type="Proteomes" id="UP000622638"/>
    </source>
</evidence>
<evidence type="ECO:0000313" key="8">
    <source>
        <dbReference type="EMBL" id="MTV53731.1"/>
    </source>
</evidence>
<dbReference type="InterPro" id="IPR002994">
    <property type="entry name" value="Surf1/Shy1"/>
</dbReference>
<keyword evidence="3 6" id="KW-0812">Transmembrane</keyword>
<proteinExistence type="inferred from homology"/>
<reference evidence="10" key="2">
    <citation type="journal article" date="2019" name="Int. J. Syst. Evol. Microbiol.">
        <title>The Global Catalogue of Microorganisms (GCM) 10K type strain sequencing project: providing services to taxonomists for standard genome sequencing and annotation.</title>
        <authorList>
            <consortium name="The Broad Institute Genomics Platform"/>
            <consortium name="The Broad Institute Genome Sequencing Center for Infectious Disease"/>
            <person name="Wu L."/>
            <person name="Ma J."/>
        </authorList>
    </citation>
    <scope>NUCLEOTIDE SEQUENCE [LARGE SCALE GENOMIC DNA]</scope>
    <source>
        <strain evidence="10">CGMCC 1.15931</strain>
    </source>
</reference>
<organism evidence="8 9">
    <name type="scientific">Pseudoduganella buxea</name>
    <dbReference type="NCBI Taxonomy" id="1949069"/>
    <lineage>
        <taxon>Bacteria</taxon>
        <taxon>Pseudomonadati</taxon>
        <taxon>Pseudomonadota</taxon>
        <taxon>Betaproteobacteria</taxon>
        <taxon>Burkholderiales</taxon>
        <taxon>Oxalobacteraceae</taxon>
        <taxon>Telluria group</taxon>
        <taxon>Pseudoduganella</taxon>
    </lineage>
</organism>
<comment type="caution">
    <text evidence="6">Lacks conserved residue(s) required for the propagation of feature annotation.</text>
</comment>
<comment type="subcellular location">
    <subcellularLocation>
        <location evidence="6">Cell membrane</location>
        <topology evidence="6">Multi-pass membrane protein</topology>
    </subcellularLocation>
    <subcellularLocation>
        <location evidence="1">Membrane</location>
    </subcellularLocation>
</comment>
<protein>
    <recommendedName>
        <fullName evidence="6">SURF1-like protein</fullName>
    </recommendedName>
</protein>
<name>A0A6I3SWR4_9BURK</name>
<gene>
    <name evidence="7" type="ORF">GCM10011572_10460</name>
    <name evidence="8" type="ORF">GM672_13430</name>
</gene>
<evidence type="ECO:0000256" key="1">
    <source>
        <dbReference type="ARBA" id="ARBA00004370"/>
    </source>
</evidence>
<dbReference type="CDD" id="cd06662">
    <property type="entry name" value="SURF1"/>
    <property type="match status" value="1"/>
</dbReference>
<dbReference type="InterPro" id="IPR045214">
    <property type="entry name" value="Surf1/Surf4"/>
</dbReference>
<evidence type="ECO:0000313" key="7">
    <source>
        <dbReference type="EMBL" id="GGB90329.1"/>
    </source>
</evidence>
<reference evidence="7" key="4">
    <citation type="submission" date="2024-05" db="EMBL/GenBank/DDBJ databases">
        <authorList>
            <person name="Sun Q."/>
            <person name="Zhou Y."/>
        </authorList>
    </citation>
    <scope>NUCLEOTIDE SEQUENCE</scope>
    <source>
        <strain evidence="7">CGMCC 1.15931</strain>
    </source>
</reference>
<feature type="transmembrane region" description="Helical" evidence="6">
    <location>
        <begin position="216"/>
        <end position="235"/>
    </location>
</feature>
<comment type="caution">
    <text evidence="8">The sequence shown here is derived from an EMBL/GenBank/DDBJ whole genome shotgun (WGS) entry which is preliminary data.</text>
</comment>
<dbReference type="Proteomes" id="UP000622638">
    <property type="component" value="Unassembled WGS sequence"/>
</dbReference>
<reference evidence="8 9" key="3">
    <citation type="submission" date="2019-11" db="EMBL/GenBank/DDBJ databases">
        <title>Type strains purchased from KCTC, JCM and DSMZ.</title>
        <authorList>
            <person name="Lu H."/>
        </authorList>
    </citation>
    <scope>NUCLEOTIDE SEQUENCE [LARGE SCALE GENOMIC DNA]</scope>
    <source>
        <strain evidence="8 9">KCTC 52429</strain>
    </source>
</reference>
<dbReference type="EMBL" id="BMKG01000003">
    <property type="protein sequence ID" value="GGB90329.1"/>
    <property type="molecule type" value="Genomic_DNA"/>
</dbReference>
<comment type="similarity">
    <text evidence="2 6">Belongs to the SURF1 family.</text>
</comment>
<reference evidence="7" key="1">
    <citation type="journal article" date="2014" name="Int. J. Syst. Evol. Microbiol.">
        <title>Complete genome of a new Firmicutes species belonging to the dominant human colonic microbiota ('Ruminococcus bicirculans') reveals two chromosomes and a selective capacity to utilize plant glucans.</title>
        <authorList>
            <consortium name="NISC Comparative Sequencing Program"/>
            <person name="Wegmann U."/>
            <person name="Louis P."/>
            <person name="Goesmann A."/>
            <person name="Henrissat B."/>
            <person name="Duncan S.H."/>
            <person name="Flint H.J."/>
        </authorList>
    </citation>
    <scope>NUCLEOTIDE SEQUENCE</scope>
    <source>
        <strain evidence="7">CGMCC 1.15931</strain>
    </source>
</reference>
<keyword evidence="4 6" id="KW-1133">Transmembrane helix</keyword>